<feature type="chain" id="PRO_5014831021" evidence="1">
    <location>
        <begin position="25"/>
        <end position="73"/>
    </location>
</feature>
<dbReference type="EMBL" id="GGFM01009275">
    <property type="protein sequence ID" value="MBW30026.1"/>
    <property type="molecule type" value="Transcribed_RNA"/>
</dbReference>
<organism evidence="2">
    <name type="scientific">Anopheles braziliensis</name>
    <dbReference type="NCBI Taxonomy" id="58242"/>
    <lineage>
        <taxon>Eukaryota</taxon>
        <taxon>Metazoa</taxon>
        <taxon>Ecdysozoa</taxon>
        <taxon>Arthropoda</taxon>
        <taxon>Hexapoda</taxon>
        <taxon>Insecta</taxon>
        <taxon>Pterygota</taxon>
        <taxon>Neoptera</taxon>
        <taxon>Endopterygota</taxon>
        <taxon>Diptera</taxon>
        <taxon>Nematocera</taxon>
        <taxon>Culicoidea</taxon>
        <taxon>Culicidae</taxon>
        <taxon>Anophelinae</taxon>
        <taxon>Anopheles</taxon>
    </lineage>
</organism>
<dbReference type="AlphaFoldDB" id="A0A2M3ZNC0"/>
<keyword evidence="1" id="KW-0732">Signal</keyword>
<name>A0A2M3ZNC0_9DIPT</name>
<sequence length="73" mass="8488">MRMGIVFPLFVFSISIFKIDQSFSLNPVLSASSRTHIPLLKGNTRQGRVYRQREGTQERPFDPIKLPYHRVLV</sequence>
<evidence type="ECO:0000313" key="2">
    <source>
        <dbReference type="EMBL" id="MBW30026.1"/>
    </source>
</evidence>
<protein>
    <submittedName>
        <fullName evidence="2">Putative secreted peptide</fullName>
    </submittedName>
</protein>
<feature type="signal peptide" evidence="1">
    <location>
        <begin position="1"/>
        <end position="24"/>
    </location>
</feature>
<proteinExistence type="predicted"/>
<accession>A0A2M3ZNC0</accession>
<reference evidence="2" key="1">
    <citation type="submission" date="2018-01" db="EMBL/GenBank/DDBJ databases">
        <title>An insight into the sialome of Amazonian anophelines.</title>
        <authorList>
            <person name="Ribeiro J.M."/>
            <person name="Scarpassa V."/>
            <person name="Calvo E."/>
        </authorList>
    </citation>
    <scope>NUCLEOTIDE SEQUENCE</scope>
    <source>
        <tissue evidence="2">Salivary glands</tissue>
    </source>
</reference>
<evidence type="ECO:0000256" key="1">
    <source>
        <dbReference type="SAM" id="SignalP"/>
    </source>
</evidence>